<dbReference type="OrthoDB" id="564699at2"/>
<gene>
    <name evidence="1" type="ORF">B5C34_07075</name>
</gene>
<evidence type="ECO:0000313" key="1">
    <source>
        <dbReference type="EMBL" id="OWV33242.1"/>
    </source>
</evidence>
<accession>A0A219B4D3</accession>
<keyword evidence="2" id="KW-1185">Reference proteome</keyword>
<dbReference type="Pfam" id="PF10983">
    <property type="entry name" value="DUF2793"/>
    <property type="match status" value="1"/>
</dbReference>
<reference evidence="2" key="1">
    <citation type="submission" date="2017-05" db="EMBL/GenBank/DDBJ databases">
        <authorList>
            <person name="Lin X."/>
        </authorList>
    </citation>
    <scope>NUCLEOTIDE SEQUENCE [LARGE SCALE GENOMIC DNA]</scope>
    <source>
        <strain evidence="2">JLT2012</strain>
    </source>
</reference>
<dbReference type="Proteomes" id="UP000198462">
    <property type="component" value="Unassembled WGS sequence"/>
</dbReference>
<protein>
    <recommendedName>
        <fullName evidence="3">DUF2793 domain-containing protein</fullName>
    </recommendedName>
</protein>
<comment type="caution">
    <text evidence="1">The sequence shown here is derived from an EMBL/GenBank/DDBJ whole genome shotgun (WGS) entry which is preliminary data.</text>
</comment>
<proteinExistence type="predicted"/>
<dbReference type="AlphaFoldDB" id="A0A219B4D3"/>
<dbReference type="InterPro" id="IPR021251">
    <property type="entry name" value="DUF2793"/>
</dbReference>
<evidence type="ECO:0000313" key="2">
    <source>
        <dbReference type="Proteomes" id="UP000198462"/>
    </source>
</evidence>
<evidence type="ECO:0008006" key="3">
    <source>
        <dbReference type="Google" id="ProtNLM"/>
    </source>
</evidence>
<organism evidence="1 2">
    <name type="scientific">Pacificimonas flava</name>
    <dbReference type="NCBI Taxonomy" id="1234595"/>
    <lineage>
        <taxon>Bacteria</taxon>
        <taxon>Pseudomonadati</taxon>
        <taxon>Pseudomonadota</taxon>
        <taxon>Alphaproteobacteria</taxon>
        <taxon>Sphingomonadales</taxon>
        <taxon>Sphingosinicellaceae</taxon>
        <taxon>Pacificimonas</taxon>
    </lineage>
</organism>
<sequence>MAEMTGLLSLPLLQSAQAQKEVTHNEAITGLERWTFPRVQSRSLTAPPADPPEGDAWIVAAEAGGDWAGQDGTAAEWRRGAWTFLNLPVGSLLWVADEGLYVHRSPDGSWTGNLPVQSVEVGEAEMLGAERRNIAVPTGGATVDLEARQTLSDLVAALTDMGLINP</sequence>
<name>A0A219B4D3_9SPHN</name>
<dbReference type="EMBL" id="NFZT01000001">
    <property type="protein sequence ID" value="OWV33242.1"/>
    <property type="molecule type" value="Genomic_DNA"/>
</dbReference>